<keyword evidence="2" id="KW-0521">NADP</keyword>
<dbReference type="InterPro" id="IPR036291">
    <property type="entry name" value="NAD(P)-bd_dom_sf"/>
</dbReference>
<dbReference type="EMBL" id="JAMYWD010000006">
    <property type="protein sequence ID" value="KAJ4967944.1"/>
    <property type="molecule type" value="Genomic_DNA"/>
</dbReference>
<dbReference type="GO" id="GO:0016491">
    <property type="term" value="F:oxidoreductase activity"/>
    <property type="evidence" value="ECO:0007669"/>
    <property type="project" value="UniProtKB-KW"/>
</dbReference>
<evidence type="ECO:0000256" key="1">
    <source>
        <dbReference type="ARBA" id="ARBA00006484"/>
    </source>
</evidence>
<gene>
    <name evidence="4" type="ORF">NE237_014645</name>
</gene>
<dbReference type="AlphaFoldDB" id="A0A9Q0KCL9"/>
<evidence type="ECO:0008006" key="6">
    <source>
        <dbReference type="Google" id="ProtNLM"/>
    </source>
</evidence>
<sequence>MFFCPLPLFQTILPLRFPCFSVYLCQQHLLLVPRSSQRVLQGKLVFHGDDHNIGLRSYEAEASIVLQREDDSIQKAPPWKLTIVTGANKGIGLEICRQLATISVKVVLTARDEKKGAEAVEKLKGSGLSAVVFHQLDVMDPASIASLVDFIRTQFGKLDILVTFGT</sequence>
<keyword evidence="5" id="KW-1185">Reference proteome</keyword>
<comment type="similarity">
    <text evidence="1">Belongs to the short-chain dehydrogenases/reductases (SDR) family.</text>
</comment>
<reference evidence="4" key="1">
    <citation type="journal article" date="2023" name="Plant J.">
        <title>The genome of the king protea, Protea cynaroides.</title>
        <authorList>
            <person name="Chang J."/>
            <person name="Duong T.A."/>
            <person name="Schoeman C."/>
            <person name="Ma X."/>
            <person name="Roodt D."/>
            <person name="Barker N."/>
            <person name="Li Z."/>
            <person name="Van de Peer Y."/>
            <person name="Mizrachi E."/>
        </authorList>
    </citation>
    <scope>NUCLEOTIDE SEQUENCE</scope>
    <source>
        <tissue evidence="4">Young leaves</tissue>
    </source>
</reference>
<dbReference type="Pfam" id="PF00106">
    <property type="entry name" value="adh_short"/>
    <property type="match status" value="1"/>
</dbReference>
<accession>A0A9Q0KCL9</accession>
<proteinExistence type="inferred from homology"/>
<comment type="caution">
    <text evidence="4">The sequence shown here is derived from an EMBL/GenBank/DDBJ whole genome shotgun (WGS) entry which is preliminary data.</text>
</comment>
<dbReference type="PANTHER" id="PTHR43490:SF98">
    <property type="entry name" value="OS02G0640600 PROTEIN"/>
    <property type="match status" value="1"/>
</dbReference>
<evidence type="ECO:0000313" key="5">
    <source>
        <dbReference type="Proteomes" id="UP001141806"/>
    </source>
</evidence>
<dbReference type="PANTHER" id="PTHR43490">
    <property type="entry name" value="(+)-NEOMENTHOL DEHYDROGENASE"/>
    <property type="match status" value="1"/>
</dbReference>
<keyword evidence="3" id="KW-0560">Oxidoreductase</keyword>
<evidence type="ECO:0000256" key="3">
    <source>
        <dbReference type="ARBA" id="ARBA00023002"/>
    </source>
</evidence>
<dbReference type="GO" id="GO:0016020">
    <property type="term" value="C:membrane"/>
    <property type="evidence" value="ECO:0007669"/>
    <property type="project" value="TreeGrafter"/>
</dbReference>
<dbReference type="SUPFAM" id="SSF51735">
    <property type="entry name" value="NAD(P)-binding Rossmann-fold domains"/>
    <property type="match status" value="1"/>
</dbReference>
<protein>
    <recommendedName>
        <fullName evidence="6">(+)-neomenthol dehydrogenase-like</fullName>
    </recommendedName>
</protein>
<dbReference type="Gene3D" id="3.40.50.720">
    <property type="entry name" value="NAD(P)-binding Rossmann-like Domain"/>
    <property type="match status" value="1"/>
</dbReference>
<evidence type="ECO:0000256" key="2">
    <source>
        <dbReference type="ARBA" id="ARBA00022857"/>
    </source>
</evidence>
<dbReference type="Proteomes" id="UP001141806">
    <property type="component" value="Unassembled WGS sequence"/>
</dbReference>
<dbReference type="InterPro" id="IPR002347">
    <property type="entry name" value="SDR_fam"/>
</dbReference>
<organism evidence="4 5">
    <name type="scientific">Protea cynaroides</name>
    <dbReference type="NCBI Taxonomy" id="273540"/>
    <lineage>
        <taxon>Eukaryota</taxon>
        <taxon>Viridiplantae</taxon>
        <taxon>Streptophyta</taxon>
        <taxon>Embryophyta</taxon>
        <taxon>Tracheophyta</taxon>
        <taxon>Spermatophyta</taxon>
        <taxon>Magnoliopsida</taxon>
        <taxon>Proteales</taxon>
        <taxon>Proteaceae</taxon>
        <taxon>Protea</taxon>
    </lineage>
</organism>
<dbReference type="OrthoDB" id="7289984at2759"/>
<name>A0A9Q0KCL9_9MAGN</name>
<evidence type="ECO:0000313" key="4">
    <source>
        <dbReference type="EMBL" id="KAJ4967944.1"/>
    </source>
</evidence>